<feature type="region of interest" description="Disordered" evidence="1">
    <location>
        <begin position="59"/>
        <end position="82"/>
    </location>
</feature>
<dbReference type="AlphaFoldDB" id="A0A3R8Q477"/>
<proteinExistence type="predicted"/>
<comment type="caution">
    <text evidence="2">The sequence shown here is derived from an EMBL/GenBank/DDBJ whole genome shotgun (WGS) entry which is preliminary data.</text>
</comment>
<reference evidence="2 3" key="1">
    <citation type="submission" date="2018-12" db="EMBL/GenBank/DDBJ databases">
        <authorList>
            <person name="Kim S.-J."/>
            <person name="Jung G.-Y."/>
        </authorList>
    </citation>
    <scope>NUCLEOTIDE SEQUENCE [LARGE SCALE GENOMIC DNA]</scope>
    <source>
        <strain evidence="2 3">03SU3-P</strain>
    </source>
</reference>
<protein>
    <submittedName>
        <fullName evidence="2">Uncharacterized protein</fullName>
    </submittedName>
</protein>
<accession>A0A3R8Q477</accession>
<feature type="compositionally biased region" description="Basic and acidic residues" evidence="1">
    <location>
        <begin position="10"/>
        <end position="24"/>
    </location>
</feature>
<sequence length="82" mass="8670">MLLLSACGGSKEDSRATETRMDRLDSLEGTISDDMINTDEAVDDVPVQADADITVPAASVKEAPAKTEATDKAKVEESGEQE</sequence>
<dbReference type="OrthoDB" id="7597380at2"/>
<evidence type="ECO:0000313" key="3">
    <source>
        <dbReference type="Proteomes" id="UP000268553"/>
    </source>
</evidence>
<feature type="region of interest" description="Disordered" evidence="1">
    <location>
        <begin position="1"/>
        <end position="24"/>
    </location>
</feature>
<evidence type="ECO:0000313" key="2">
    <source>
        <dbReference type="EMBL" id="RRQ51864.1"/>
    </source>
</evidence>
<gene>
    <name evidence="2" type="ORF">D7D48_03000</name>
</gene>
<evidence type="ECO:0000256" key="1">
    <source>
        <dbReference type="SAM" id="MobiDB-lite"/>
    </source>
</evidence>
<dbReference type="Proteomes" id="UP000268553">
    <property type="component" value="Unassembled WGS sequence"/>
</dbReference>
<organism evidence="2 3">
    <name type="scientific">Sphingorhabdus wooponensis</name>
    <dbReference type="NCBI Taxonomy" id="940136"/>
    <lineage>
        <taxon>Bacteria</taxon>
        <taxon>Pseudomonadati</taxon>
        <taxon>Pseudomonadota</taxon>
        <taxon>Alphaproteobacteria</taxon>
        <taxon>Sphingomonadales</taxon>
        <taxon>Sphingomonadaceae</taxon>
        <taxon>Sphingorhabdus</taxon>
    </lineage>
</organism>
<feature type="compositionally biased region" description="Basic and acidic residues" evidence="1">
    <location>
        <begin position="63"/>
        <end position="82"/>
    </location>
</feature>
<keyword evidence="3" id="KW-1185">Reference proteome</keyword>
<name>A0A3R8Q477_9SPHN</name>
<dbReference type="EMBL" id="RWJI01000001">
    <property type="protein sequence ID" value="RRQ51864.1"/>
    <property type="molecule type" value="Genomic_DNA"/>
</dbReference>